<dbReference type="AlphaFoldDB" id="A0A316E9C4"/>
<evidence type="ECO:0000313" key="3">
    <source>
        <dbReference type="Proteomes" id="UP000245489"/>
    </source>
</evidence>
<comment type="caution">
    <text evidence="2">The sequence shown here is derived from an EMBL/GenBank/DDBJ whole genome shotgun (WGS) entry which is preliminary data.</text>
</comment>
<protein>
    <submittedName>
        <fullName evidence="2">Glycosyltransferase involved in cell wall biosynthesis</fullName>
    </submittedName>
</protein>
<feature type="domain" description="Glycosyltransferase 2-like" evidence="1">
    <location>
        <begin position="5"/>
        <end position="122"/>
    </location>
</feature>
<name>A0A316E9C4_9BACT</name>
<evidence type="ECO:0000313" key="2">
    <source>
        <dbReference type="EMBL" id="PWK26575.1"/>
    </source>
</evidence>
<keyword evidence="2" id="KW-0808">Transferase</keyword>
<dbReference type="InterPro" id="IPR001173">
    <property type="entry name" value="Glyco_trans_2-like"/>
</dbReference>
<dbReference type="EMBL" id="QGGO01000011">
    <property type="protein sequence ID" value="PWK26575.1"/>
    <property type="molecule type" value="Genomic_DNA"/>
</dbReference>
<dbReference type="Proteomes" id="UP000245489">
    <property type="component" value="Unassembled WGS sequence"/>
</dbReference>
<dbReference type="InterPro" id="IPR029044">
    <property type="entry name" value="Nucleotide-diphossugar_trans"/>
</dbReference>
<evidence type="ECO:0000259" key="1">
    <source>
        <dbReference type="Pfam" id="PF00535"/>
    </source>
</evidence>
<proteinExistence type="predicted"/>
<keyword evidence="3" id="KW-1185">Reference proteome</keyword>
<sequence length="323" mass="37541">MIKVSVIVHTYNHENYIRQTLDSILNQQVNFEYEVIVGDDASPDSTPQIIKEYQQKFPQIIKPMLHPKNLGGFGKNNTLATLSVCKGQYIAAMDGDDYWTNPLKLQKQVDFLDNNADFVACFHNALIHFEDGSHPDSYVNDKTQRVVTSIEDLVGEDEIWYMATSAVMFRNGIMTHYPKWFHESKSGDIPRYILLGKHGKFYYIDEVMSVYRKNGGGMSFTDGKQDADFLFNRIGMYKGIDGELNYKFHKTVNKNIARYYLMLANSIQYGDNFFLSRFYALKSLYLSRPNANNHLKEVLQDYIIPKIFMKIYANVKWQIKKLF</sequence>
<dbReference type="Pfam" id="PF00535">
    <property type="entry name" value="Glycos_transf_2"/>
    <property type="match status" value="1"/>
</dbReference>
<dbReference type="GO" id="GO:0016758">
    <property type="term" value="F:hexosyltransferase activity"/>
    <property type="evidence" value="ECO:0007669"/>
    <property type="project" value="UniProtKB-ARBA"/>
</dbReference>
<dbReference type="SUPFAM" id="SSF53448">
    <property type="entry name" value="Nucleotide-diphospho-sugar transferases"/>
    <property type="match status" value="1"/>
</dbReference>
<reference evidence="2 3" key="1">
    <citation type="submission" date="2018-05" db="EMBL/GenBank/DDBJ databases">
        <title>Genomic Encyclopedia of Archaeal and Bacterial Type Strains, Phase II (KMG-II): from individual species to whole genera.</title>
        <authorList>
            <person name="Goeker M."/>
        </authorList>
    </citation>
    <scope>NUCLEOTIDE SEQUENCE [LARGE SCALE GENOMIC DNA]</scope>
    <source>
        <strain evidence="2 3">DSM 22214</strain>
    </source>
</reference>
<organism evidence="2 3">
    <name type="scientific">Arcicella aurantiaca</name>
    <dbReference type="NCBI Taxonomy" id="591202"/>
    <lineage>
        <taxon>Bacteria</taxon>
        <taxon>Pseudomonadati</taxon>
        <taxon>Bacteroidota</taxon>
        <taxon>Cytophagia</taxon>
        <taxon>Cytophagales</taxon>
        <taxon>Flectobacillaceae</taxon>
        <taxon>Arcicella</taxon>
    </lineage>
</organism>
<dbReference type="PANTHER" id="PTHR22916">
    <property type="entry name" value="GLYCOSYLTRANSFERASE"/>
    <property type="match status" value="1"/>
</dbReference>
<dbReference type="Gene3D" id="3.90.550.10">
    <property type="entry name" value="Spore Coat Polysaccharide Biosynthesis Protein SpsA, Chain A"/>
    <property type="match status" value="1"/>
</dbReference>
<dbReference type="OrthoDB" id="199095at2"/>
<dbReference type="RefSeq" id="WP_109743150.1">
    <property type="nucleotide sequence ID" value="NZ_QGGO01000011.1"/>
</dbReference>
<accession>A0A316E9C4</accession>
<dbReference type="PANTHER" id="PTHR22916:SF3">
    <property type="entry name" value="UDP-GLCNAC:BETAGAL BETA-1,3-N-ACETYLGLUCOSAMINYLTRANSFERASE-LIKE PROTEIN 1"/>
    <property type="match status" value="1"/>
</dbReference>
<gene>
    <name evidence="2" type="ORF">LV89_02424</name>
</gene>